<dbReference type="GO" id="GO:0003743">
    <property type="term" value="F:translation initiation factor activity"/>
    <property type="evidence" value="ECO:0007669"/>
    <property type="project" value="UniProtKB-KW"/>
</dbReference>
<comment type="similarity">
    <text evidence="1">Belongs to the eIF-2-beta/eIF-5 family.</text>
</comment>
<dbReference type="InterPro" id="IPR002735">
    <property type="entry name" value="Transl_init_fac_IF2/IF5_dom"/>
</dbReference>
<dbReference type="AlphaFoldDB" id="A0A2T9WV82"/>
<feature type="domain" description="Translation initiation factor IF2/IF5" evidence="4">
    <location>
        <begin position="27"/>
        <end position="134"/>
    </location>
</feature>
<dbReference type="EMBL" id="QEFH01000001">
    <property type="protein sequence ID" value="PVU71709.1"/>
    <property type="molecule type" value="Genomic_DNA"/>
</dbReference>
<dbReference type="InterPro" id="IPR016190">
    <property type="entry name" value="Transl_init_fac_IF2/IF5_Zn-bd"/>
</dbReference>
<evidence type="ECO:0000313" key="5">
    <source>
        <dbReference type="EMBL" id="PVU71709.1"/>
    </source>
</evidence>
<sequence>MIPTYEEMLDEAYEKLSSMKVLQRSTLGSINIPLPKISYVGKWTSIENAGTICDVINRDINLLAEFLQKEFSVASKIEDKKIILQKKIEFDKIKAKIDKFVDIFVRCPICKKLDTRLEKRERVYIIKCLACGAESPVIYKLK</sequence>
<dbReference type="Gene3D" id="3.30.30.170">
    <property type="match status" value="1"/>
</dbReference>
<accession>A0A2T9WV82</accession>
<dbReference type="InterPro" id="IPR045196">
    <property type="entry name" value="IF2/IF5"/>
</dbReference>
<keyword evidence="3" id="KW-0648">Protein biosynthesis</keyword>
<dbReference type="InterPro" id="IPR016189">
    <property type="entry name" value="Transl_init_fac_IF2/IF5_N"/>
</dbReference>
<organism evidence="5 6">
    <name type="scientific">Nanobsidianus stetteri</name>
    <dbReference type="NCBI Taxonomy" id="1294122"/>
    <lineage>
        <taxon>Archaea</taxon>
        <taxon>Nanobdellota</taxon>
        <taxon>Candidatus Nanoarchaeia</taxon>
        <taxon>Nanoarchaeales</taxon>
        <taxon>Nanopusillaceae</taxon>
        <taxon>Candidatus Nanobsidianus</taxon>
    </lineage>
</organism>
<evidence type="ECO:0000313" key="6">
    <source>
        <dbReference type="Proteomes" id="UP000245908"/>
    </source>
</evidence>
<keyword evidence="2 5" id="KW-0396">Initiation factor</keyword>
<dbReference type="PANTHER" id="PTHR23001">
    <property type="entry name" value="EUKARYOTIC TRANSLATION INITIATION FACTOR"/>
    <property type="match status" value="1"/>
</dbReference>
<dbReference type="SMART" id="SM00653">
    <property type="entry name" value="eIF2B_5"/>
    <property type="match status" value="1"/>
</dbReference>
<evidence type="ECO:0000256" key="3">
    <source>
        <dbReference type="ARBA" id="ARBA00022917"/>
    </source>
</evidence>
<dbReference type="SUPFAM" id="SSF75689">
    <property type="entry name" value="Zinc-binding domain of translation initiation factor 2 beta"/>
    <property type="match status" value="1"/>
</dbReference>
<name>A0A2T9WV82_NANST</name>
<proteinExistence type="inferred from homology"/>
<evidence type="ECO:0000259" key="4">
    <source>
        <dbReference type="SMART" id="SM00653"/>
    </source>
</evidence>
<evidence type="ECO:0000256" key="2">
    <source>
        <dbReference type="ARBA" id="ARBA00022540"/>
    </source>
</evidence>
<gene>
    <name evidence="5" type="ORF">DDW05_00200</name>
</gene>
<dbReference type="SUPFAM" id="SSF100966">
    <property type="entry name" value="Translation initiation factor 2 beta, aIF2beta, N-terminal domain"/>
    <property type="match status" value="1"/>
</dbReference>
<protein>
    <submittedName>
        <fullName evidence="5">Translation initiation factor IF-2 subunit beta</fullName>
    </submittedName>
</protein>
<dbReference type="Proteomes" id="UP000245908">
    <property type="component" value="Unassembled WGS sequence"/>
</dbReference>
<dbReference type="Pfam" id="PF01873">
    <property type="entry name" value="eIF-5_eIF-2B"/>
    <property type="match status" value="1"/>
</dbReference>
<evidence type="ECO:0000256" key="1">
    <source>
        <dbReference type="ARBA" id="ARBA00010397"/>
    </source>
</evidence>
<dbReference type="NCBIfam" id="NF003067">
    <property type="entry name" value="PRK03988.1"/>
    <property type="match status" value="1"/>
</dbReference>
<dbReference type="PANTHER" id="PTHR23001:SF3">
    <property type="entry name" value="EUKARYOTIC TRANSLATION INITIATION FACTOR 2 SUBUNIT 2"/>
    <property type="match status" value="1"/>
</dbReference>
<reference evidence="5 6" key="1">
    <citation type="journal article" date="2015" name="Appl. Environ. Microbiol.">
        <title>Nanoarchaeota, Their Sulfolobales Host, and Nanoarchaeota Virus Distribution across Yellowstone National Park Hot Springs.</title>
        <authorList>
            <person name="Munson-McGee J.H."/>
            <person name="Field E.K."/>
            <person name="Bateson M."/>
            <person name="Rooney C."/>
            <person name="Stepanauskas R."/>
            <person name="Young M.J."/>
        </authorList>
    </citation>
    <scope>NUCLEOTIDE SEQUENCE [LARGE SCALE GENOMIC DNA]</scope>
    <source>
        <strain evidence="5">SCGC AB-777_O03</strain>
    </source>
</reference>
<comment type="caution">
    <text evidence="5">The sequence shown here is derived from an EMBL/GenBank/DDBJ whole genome shotgun (WGS) entry which is preliminary data.</text>
</comment>